<name>A0ABR8G4H0_9NOSO</name>
<evidence type="ECO:0000313" key="1">
    <source>
        <dbReference type="EMBL" id="MBD2598127.1"/>
    </source>
</evidence>
<comment type="caution">
    <text evidence="1">The sequence shown here is derived from an EMBL/GenBank/DDBJ whole genome shotgun (WGS) entry which is preliminary data.</text>
</comment>
<dbReference type="EMBL" id="JACJTB010000060">
    <property type="protein sequence ID" value="MBD2598127.1"/>
    <property type="molecule type" value="Genomic_DNA"/>
</dbReference>
<keyword evidence="1" id="KW-0808">Transferase</keyword>
<reference evidence="1 2" key="1">
    <citation type="journal article" date="2020" name="ISME J.">
        <title>Comparative genomics reveals insights into cyanobacterial evolution and habitat adaptation.</title>
        <authorList>
            <person name="Chen M.Y."/>
            <person name="Teng W.K."/>
            <person name="Zhao L."/>
            <person name="Hu C.X."/>
            <person name="Zhou Y.K."/>
            <person name="Han B.P."/>
            <person name="Song L.R."/>
            <person name="Shu W.S."/>
        </authorList>
    </citation>
    <scope>NUCLEOTIDE SEQUENCE [LARGE SCALE GENOMIC DNA]</scope>
    <source>
        <strain evidence="1 2">FACHB-130</strain>
    </source>
</reference>
<gene>
    <name evidence="1" type="ORF">H6G74_27935</name>
</gene>
<evidence type="ECO:0000313" key="2">
    <source>
        <dbReference type="Proteomes" id="UP000603457"/>
    </source>
</evidence>
<keyword evidence="2" id="KW-1185">Reference proteome</keyword>
<dbReference type="GO" id="GO:0016740">
    <property type="term" value="F:transferase activity"/>
    <property type="evidence" value="ECO:0007669"/>
    <property type="project" value="UniProtKB-KW"/>
</dbReference>
<dbReference type="Proteomes" id="UP000603457">
    <property type="component" value="Unassembled WGS sequence"/>
</dbReference>
<proteinExistence type="predicted"/>
<accession>A0ABR8G4H0</accession>
<sequence length="53" mass="5973">MESLLHRVANSTHTADLVLRGGMLMRLWVPPGHRIAVDVDFLGLYPFDKLLSI</sequence>
<dbReference type="InterPro" id="IPR014942">
    <property type="entry name" value="AbiEii"/>
</dbReference>
<organism evidence="1 2">
    <name type="scientific">Nostoc spongiaeforme FACHB-130</name>
    <dbReference type="NCBI Taxonomy" id="1357510"/>
    <lineage>
        <taxon>Bacteria</taxon>
        <taxon>Bacillati</taxon>
        <taxon>Cyanobacteriota</taxon>
        <taxon>Cyanophyceae</taxon>
        <taxon>Nostocales</taxon>
        <taxon>Nostocaceae</taxon>
        <taxon>Nostoc</taxon>
    </lineage>
</organism>
<protein>
    <submittedName>
        <fullName evidence="1">Nucleotidyl transferase AbiEii/AbiGii toxin family protein</fullName>
    </submittedName>
</protein>
<dbReference type="Pfam" id="PF08843">
    <property type="entry name" value="AbiEii"/>
    <property type="match status" value="1"/>
</dbReference>